<keyword evidence="2" id="KW-0472">Membrane</keyword>
<dbReference type="KEGG" id="cjo:107314296"/>
<dbReference type="OrthoDB" id="9950822at2759"/>
<gene>
    <name evidence="4" type="primary">MUC15</name>
</gene>
<keyword evidence="2" id="KW-1133">Transmembrane helix</keyword>
<feature type="region of interest" description="Disordered" evidence="1">
    <location>
        <begin position="20"/>
        <end position="66"/>
    </location>
</feature>
<evidence type="ECO:0000256" key="1">
    <source>
        <dbReference type="SAM" id="MobiDB-lite"/>
    </source>
</evidence>
<evidence type="ECO:0000256" key="3">
    <source>
        <dbReference type="SAM" id="SignalP"/>
    </source>
</evidence>
<proteinExistence type="predicted"/>
<feature type="compositionally biased region" description="Polar residues" evidence="1">
    <location>
        <begin position="136"/>
        <end position="148"/>
    </location>
</feature>
<feature type="region of interest" description="Disordered" evidence="1">
    <location>
        <begin position="106"/>
        <end position="148"/>
    </location>
</feature>
<dbReference type="Proteomes" id="UP000694412">
    <property type="component" value="Chromosome 5"/>
</dbReference>
<name>A0A8C2TUH6_COTJA</name>
<dbReference type="RefSeq" id="XP_015718897.1">
    <property type="nucleotide sequence ID" value="XM_015863411.2"/>
</dbReference>
<dbReference type="PANTHER" id="PTHR45427">
    <property type="entry name" value="MUCIN-15"/>
    <property type="match status" value="1"/>
</dbReference>
<dbReference type="InterPro" id="IPR031371">
    <property type="entry name" value="Mucin-15"/>
</dbReference>
<evidence type="ECO:0000256" key="2">
    <source>
        <dbReference type="SAM" id="Phobius"/>
    </source>
</evidence>
<keyword evidence="2" id="KW-0812">Transmembrane</keyword>
<feature type="signal peptide" evidence="3">
    <location>
        <begin position="1"/>
        <end position="18"/>
    </location>
</feature>
<dbReference type="RefSeq" id="XP_015718896.1">
    <property type="nucleotide sequence ID" value="XM_015863410.2"/>
</dbReference>
<keyword evidence="5" id="KW-1185">Reference proteome</keyword>
<reference evidence="4" key="2">
    <citation type="submission" date="2025-05" db="UniProtKB">
        <authorList>
            <consortium name="Ensembl"/>
        </authorList>
    </citation>
    <scope>IDENTIFICATION</scope>
</reference>
<organism evidence="4 5">
    <name type="scientific">Coturnix japonica</name>
    <name type="common">Japanese quail</name>
    <name type="synonym">Coturnix coturnix japonica</name>
    <dbReference type="NCBI Taxonomy" id="93934"/>
    <lineage>
        <taxon>Eukaryota</taxon>
        <taxon>Metazoa</taxon>
        <taxon>Chordata</taxon>
        <taxon>Craniata</taxon>
        <taxon>Vertebrata</taxon>
        <taxon>Euteleostomi</taxon>
        <taxon>Archelosauria</taxon>
        <taxon>Archosauria</taxon>
        <taxon>Dinosauria</taxon>
        <taxon>Saurischia</taxon>
        <taxon>Theropoda</taxon>
        <taxon>Coelurosauria</taxon>
        <taxon>Aves</taxon>
        <taxon>Neognathae</taxon>
        <taxon>Galloanserae</taxon>
        <taxon>Galliformes</taxon>
        <taxon>Phasianidae</taxon>
        <taxon>Perdicinae</taxon>
        <taxon>Coturnix</taxon>
    </lineage>
</organism>
<feature type="compositionally biased region" description="Polar residues" evidence="1">
    <location>
        <begin position="35"/>
        <end position="54"/>
    </location>
</feature>
<feature type="compositionally biased region" description="Polar residues" evidence="1">
    <location>
        <begin position="106"/>
        <end position="115"/>
    </location>
</feature>
<dbReference type="CTD" id="143662"/>
<feature type="chain" id="PRO_5044679394" evidence="3">
    <location>
        <begin position="19"/>
        <end position="277"/>
    </location>
</feature>
<reference evidence="4" key="1">
    <citation type="submission" date="2015-11" db="EMBL/GenBank/DDBJ databases">
        <authorList>
            <consortium name="International Coturnix japonica Genome Analysis Consortium"/>
            <person name="Warren W."/>
            <person name="Burt D.W."/>
            <person name="Antin P.B."/>
            <person name="Lanford R."/>
            <person name="Gros J."/>
            <person name="Wilson R.K."/>
        </authorList>
    </citation>
    <scope>NUCLEOTIDE SEQUENCE [LARGE SCALE GENOMIC DNA]</scope>
</reference>
<protein>
    <submittedName>
        <fullName evidence="4">Mucin 15, cell surface associated</fullName>
    </submittedName>
</protein>
<evidence type="ECO:0000313" key="4">
    <source>
        <dbReference type="Ensembl" id="ENSCJPP00005018858.1"/>
    </source>
</evidence>
<dbReference type="Ensembl" id="ENSCJPT00005026137.1">
    <property type="protein sequence ID" value="ENSCJPP00005018857.1"/>
    <property type="gene ID" value="ENSCJPG00005015306.1"/>
</dbReference>
<evidence type="ECO:0000313" key="5">
    <source>
        <dbReference type="Proteomes" id="UP000694412"/>
    </source>
</evidence>
<feature type="region of interest" description="Disordered" evidence="1">
    <location>
        <begin position="242"/>
        <end position="277"/>
    </location>
</feature>
<dbReference type="AlphaFoldDB" id="A0A8C2TUH6"/>
<sequence length="277" mass="29065">MFLFLLALLPSALSQTAATANANKNATERREMSRQPVSTPLTSTDGTMLPSTFTAAPRDGRNSSAPNLKRILISSATLTTPGDFSTTAKDAASVSADVPFTATLSSSAPTVSTHQAAALPSDSPSTIPTTIPAGSALTSPTMMQDSPTPDLNTIQQTADLKHSFTNTSPVLPKEEDTNKGKTSKTGVIVGITVGVLGSILIGLMGCFLCDKERSESFSHRRLYDTRNDPVFHLDNSLGPYETSFGTAPDGECSTADNAECPHDSIPMDDVTPSDPDL</sequence>
<dbReference type="GeneTree" id="ENSGT00960000189650"/>
<dbReference type="Pfam" id="PF15672">
    <property type="entry name" value="Mucin15"/>
    <property type="match status" value="1"/>
</dbReference>
<keyword evidence="3" id="KW-0732">Signal</keyword>
<dbReference type="Ensembl" id="ENSCJPT00005026138.1">
    <property type="protein sequence ID" value="ENSCJPP00005018858.1"/>
    <property type="gene ID" value="ENSCJPG00005015306.1"/>
</dbReference>
<accession>A0A8C2TUH6</accession>
<dbReference type="PANTHER" id="PTHR45427:SF1">
    <property type="entry name" value="MUCIN-15"/>
    <property type="match status" value="1"/>
</dbReference>
<dbReference type="GeneID" id="107314296"/>
<feature type="transmembrane region" description="Helical" evidence="2">
    <location>
        <begin position="187"/>
        <end position="209"/>
    </location>
</feature>